<dbReference type="EMBL" id="PEBV01000023">
    <property type="protein sequence ID" value="PTQ52770.1"/>
    <property type="molecule type" value="Genomic_DNA"/>
</dbReference>
<feature type="region of interest" description="Disordered" evidence="1">
    <location>
        <begin position="1"/>
        <end position="40"/>
    </location>
</feature>
<evidence type="ECO:0000313" key="2">
    <source>
        <dbReference type="EMBL" id="PTQ52770.1"/>
    </source>
</evidence>
<accession>A0A2T5G9B8</accession>
<name>A0A2T5G9B8_HYDSH</name>
<evidence type="ECO:0000256" key="1">
    <source>
        <dbReference type="SAM" id="MobiDB-lite"/>
    </source>
</evidence>
<evidence type="ECO:0000313" key="3">
    <source>
        <dbReference type="Proteomes" id="UP000244180"/>
    </source>
</evidence>
<protein>
    <submittedName>
        <fullName evidence="2">Uncharacterized protein</fullName>
    </submittedName>
</protein>
<organism evidence="2 3">
    <name type="scientific">Hydrogenibacillus schlegelii</name>
    <name type="common">Bacillus schlegelii</name>
    <dbReference type="NCBI Taxonomy" id="1484"/>
    <lineage>
        <taxon>Bacteria</taxon>
        <taxon>Bacillati</taxon>
        <taxon>Bacillota</taxon>
        <taxon>Bacilli</taxon>
        <taxon>Bacillales</taxon>
        <taxon>Bacillales Family X. Incertae Sedis</taxon>
        <taxon>Hydrogenibacillus</taxon>
    </lineage>
</organism>
<gene>
    <name evidence="2" type="ORF">HSCHL_0034</name>
</gene>
<dbReference type="AlphaFoldDB" id="A0A2T5G9B8"/>
<sequence>MLPRRPRPPPSVQDQTERGHWPKPGGERGPALDGAAERLF</sequence>
<proteinExistence type="predicted"/>
<comment type="caution">
    <text evidence="2">The sequence shown here is derived from an EMBL/GenBank/DDBJ whole genome shotgun (WGS) entry which is preliminary data.</text>
</comment>
<dbReference type="Proteomes" id="UP000244180">
    <property type="component" value="Unassembled WGS sequence"/>
</dbReference>
<reference evidence="2 3" key="1">
    <citation type="submission" date="2017-08" db="EMBL/GenBank/DDBJ databases">
        <title>Burning lignite coal seam in the remote Altai Mountains harbors a hydrogen-driven thermophilic microbial community.</title>
        <authorList>
            <person name="Kadnikov V.V."/>
            <person name="Mardanov A.V."/>
            <person name="Ivasenko D."/>
            <person name="Beletsky A.V."/>
            <person name="Karnachuk O.V."/>
            <person name="Ravin N.V."/>
        </authorList>
    </citation>
    <scope>NUCLEOTIDE SEQUENCE [LARGE SCALE GENOMIC DNA]</scope>
    <source>
        <strain evidence="2">AL33</strain>
    </source>
</reference>